<evidence type="ECO:0000313" key="2">
    <source>
        <dbReference type="Proteomes" id="UP000887565"/>
    </source>
</evidence>
<dbReference type="Proteomes" id="UP000887565">
    <property type="component" value="Unplaced"/>
</dbReference>
<feature type="compositionally biased region" description="Low complexity" evidence="1">
    <location>
        <begin position="10"/>
        <end position="21"/>
    </location>
</feature>
<feature type="region of interest" description="Disordered" evidence="1">
    <location>
        <begin position="125"/>
        <end position="148"/>
    </location>
</feature>
<dbReference type="WBParaSite" id="nRc.2.0.1.t45319-RA">
    <property type="protein sequence ID" value="nRc.2.0.1.t45319-RA"/>
    <property type="gene ID" value="nRc.2.0.1.g45319"/>
</dbReference>
<reference evidence="3" key="1">
    <citation type="submission" date="2022-11" db="UniProtKB">
        <authorList>
            <consortium name="WormBaseParasite"/>
        </authorList>
    </citation>
    <scope>IDENTIFICATION</scope>
</reference>
<accession>A0A915L2F6</accession>
<organism evidence="2 3">
    <name type="scientific">Romanomermis culicivorax</name>
    <name type="common">Nematode worm</name>
    <dbReference type="NCBI Taxonomy" id="13658"/>
    <lineage>
        <taxon>Eukaryota</taxon>
        <taxon>Metazoa</taxon>
        <taxon>Ecdysozoa</taxon>
        <taxon>Nematoda</taxon>
        <taxon>Enoplea</taxon>
        <taxon>Dorylaimia</taxon>
        <taxon>Mermithida</taxon>
        <taxon>Mermithoidea</taxon>
        <taxon>Mermithidae</taxon>
        <taxon>Romanomermis</taxon>
    </lineage>
</organism>
<evidence type="ECO:0000256" key="1">
    <source>
        <dbReference type="SAM" id="MobiDB-lite"/>
    </source>
</evidence>
<keyword evidence="2" id="KW-1185">Reference proteome</keyword>
<feature type="compositionally biased region" description="Polar residues" evidence="1">
    <location>
        <begin position="198"/>
        <end position="212"/>
    </location>
</feature>
<name>A0A915L2F6_ROMCU</name>
<feature type="compositionally biased region" description="Polar residues" evidence="1">
    <location>
        <begin position="126"/>
        <end position="135"/>
    </location>
</feature>
<feature type="compositionally biased region" description="Basic and acidic residues" evidence="1">
    <location>
        <begin position="251"/>
        <end position="290"/>
    </location>
</feature>
<feature type="region of interest" description="Disordered" evidence="1">
    <location>
        <begin position="160"/>
        <end position="301"/>
    </location>
</feature>
<feature type="compositionally biased region" description="Low complexity" evidence="1">
    <location>
        <begin position="220"/>
        <end position="231"/>
    </location>
</feature>
<sequence length="402" mass="44574">MDESTPVQPTAMDAETDTTTDQMLTDIPEESTVDQSMSMDVVPSEPKTMLPPMAPAIDPRCFLATLAILPGPPIIATVAAARHIAQPAPVIVQAAIQPPTALRPPPVSQPPPPVTLLPPMAPMHVQTPQASSTSRPALDHHGQPIRKPGHYELSIKCKQHPQEEANYRKSHKRRTTDEPRTLQTLPPSTWCTECGKTPSETTIPLREQCNQQKAHEEARQTSSQTSRTPQQKVMTTKTAAPAKYMPPARQSDSHHSGHESHSHDDPHRKETQQQHTTSRDSRQHERRNDAPPHWTQSQQMPTVHSTGFYEEANALHHFKDATAHGHVAAAHGPDVCHGNYHNSHHVAATYGPTLVQTTTPAQPPLVIRTRRVLRVAPLTDTAQRFEPHLPREATRLPNYTHF</sequence>
<proteinExistence type="predicted"/>
<dbReference type="AlphaFoldDB" id="A0A915L2F6"/>
<protein>
    <submittedName>
        <fullName evidence="3">Uncharacterized protein</fullName>
    </submittedName>
</protein>
<feature type="region of interest" description="Disordered" evidence="1">
    <location>
        <begin position="1"/>
        <end position="22"/>
    </location>
</feature>
<evidence type="ECO:0000313" key="3">
    <source>
        <dbReference type="WBParaSite" id="nRc.2.0.1.t45319-RA"/>
    </source>
</evidence>
<feature type="compositionally biased region" description="Polar residues" evidence="1">
    <location>
        <begin position="181"/>
        <end position="191"/>
    </location>
</feature>